<gene>
    <name evidence="1" type="ORF">FOXB_12992</name>
</gene>
<dbReference type="AlphaFoldDB" id="F9G2W0"/>
<evidence type="ECO:0000313" key="1">
    <source>
        <dbReference type="EMBL" id="EGU76541.1"/>
    </source>
</evidence>
<accession>F9G2W0</accession>
<dbReference type="EMBL" id="AFQF01003270">
    <property type="protein sequence ID" value="EGU76541.1"/>
    <property type="molecule type" value="Genomic_DNA"/>
</dbReference>
<dbReference type="OrthoDB" id="4763081at2759"/>
<proteinExistence type="predicted"/>
<sequence>MHASCYQLFLRHYTQDNPLNGVWIATEWRRPWKHDPNPQHGFELEDSSIVSLALLHPTLVQDIRSMSPDSEVWAYLAIKDLAEGISSAAGQDDSQSCMLDKVESWTRGEGAPVISDSTAGDWGIRVTKDRCGIRKTERLVGLPSYALIPPDQARTSGVDFRIGAARIKLSGNGKSVMWDTPNPPRSGRLSFIAPCDNERLCDMRLRTLDLRSTRGLTFFYVGSSLRAIHSHTSRFPTALTTYARLLEHARKHAVWAHVPISPNDRLIGSGIRTSGMDNVFTSPSVLVRTKLAGDIVIGPQFRPFTLTSPSSLIRITPVILYQFLIYDIPATEDEQMLLVVAARLIAVTVMVVVPPRAMNRGSRLNAQHIKVPGLNAPATQMTIITTIVVSIWSAYSSKGTWIATRMTDGLD</sequence>
<reference evidence="1" key="1">
    <citation type="journal article" date="2012" name="Mol. Plant Microbe Interact.">
        <title>A highly conserved effector in Fusarium oxysporum is required for full virulence on Arabidopsis.</title>
        <authorList>
            <person name="Thatcher L.F."/>
            <person name="Gardiner D.M."/>
            <person name="Kazan K."/>
            <person name="Manners J."/>
        </authorList>
    </citation>
    <scope>NUCLEOTIDE SEQUENCE [LARGE SCALE GENOMIC DNA]</scope>
    <source>
        <strain evidence="1">Fo5176</strain>
    </source>
</reference>
<name>F9G2W0_FUSOF</name>
<comment type="caution">
    <text evidence="1">The sequence shown here is derived from an EMBL/GenBank/DDBJ whole genome shotgun (WGS) entry which is preliminary data.</text>
</comment>
<protein>
    <submittedName>
        <fullName evidence="1">Uncharacterized protein</fullName>
    </submittedName>
</protein>
<organism evidence="1">
    <name type="scientific">Fusarium oxysporum (strain Fo5176)</name>
    <name type="common">Fusarium vascular wilt</name>
    <dbReference type="NCBI Taxonomy" id="660025"/>
    <lineage>
        <taxon>Eukaryota</taxon>
        <taxon>Fungi</taxon>
        <taxon>Dikarya</taxon>
        <taxon>Ascomycota</taxon>
        <taxon>Pezizomycotina</taxon>
        <taxon>Sordariomycetes</taxon>
        <taxon>Hypocreomycetidae</taxon>
        <taxon>Hypocreales</taxon>
        <taxon>Nectriaceae</taxon>
        <taxon>Fusarium</taxon>
        <taxon>Fusarium oxysporum species complex</taxon>
    </lineage>
</organism>
<dbReference type="STRING" id="660025.F9G2W0"/>